<sequence>MTDNLNIASNQIISLILSINKKNYKQTSLEINQLVKLYKSDAEHHLFRVLFSSIDFSLSAENKSTKDLYKCQLLLNEINGKMSKPNFSSLLIQAIDRPFHPHKCIKPKNQLLPQISKVLKLNKVQEVVFGLSLFQSSNKETVNIANQFVRQKLLDLLRSYVDDNGGKENAGFQEITMEILHLILTTLLKDKDNFGIGQDQLLAFLNTLKKDFPKVDFPVVLSVILYNEDESIFEKEIKDLGFNKYDKNYLSEVIEELGSVSTNSIDEMRATLQDFDSKCLGPAAIAKCICMFMRTSAKSSPLQISIHRLSGGNEVVSKENEITEWNLENFFTVIFEKNPSINKCQIIEELDCREFDASTKSALSILHICISHCISAFPNSIFYSIWKNSVAQFSFFKGVFYFPEVISFLSWPHRKCDLSVIKIKIEDESIENQIGFWKNIDYIEALLKLSDNGLLMEVTEIFEIPMKQVPQILICSLIQFAYTNALKSRLLLKLFTLFIAKPVPISLFTIAWNINIEIRPLILSSLFDYYKESENTYKNLSCVFRIADIISDIKAVQYILPSNPNVQTPNIFKANSSCFRYEAVHFALDIVIYCTKKNSDFLSQWVNELLSKELNQIQNFKSLVSYIHLRYPKLIDNEDSKFIVPRELILDAQCLFDFLKNLDSIGKLQFQSDPIIYQEIHIINVMLSKLSQMMNPNMGNMNIPSSQTRQNALPVNTKLSRNKLDPTRSAFIPQSKTNRNDIDFIPDVNRTDFVQQPPTNEFKSIDQSKYKNQIMMQYNSGLVVQPDEKVHKIDSTMTIEQEILKNLKMLFEGEMSLQNMCELYLNSVKCKRESLNILIRMLVDELTYINDYPEKHGKIYADLFIQILSMENNLLTKPEINRIYELLICNQNALNAANSDGKNAVGREIIDRIISITNFKKTEVILNEQMIIGTSATSSNAIPSITAVTTSIVFGNIEPPPENVTEKVLFIINNVSKLNVQEKASQLSELVTQEYVPWFSHYIVVKRVTTEANFHELFIQLIDCMSDQLTGLRDKVLLETYRNIKILLANMKSDLSDFNDRQLLKNLGKFLGMITLAKNKPILHDDMNLKDMLYEAYNKGHIELHYVVPFVTKTLEGAKDSIVFKPPCPWTMAILRVLKELHEVDSVKLNLKFEVEILCRNLKCDFTKLTPALFLNDRNVRIETSLCRIVPLASSQPTSSGPIDVQPSDGLSLQSISFGNRSGVHFINDARSIQMANSRPQNLDSLDPSRGPSMKSNIQYSQAISTHNPQSTAIMNCQNVSLRSTGQDASQYYSMMGNTQSNFASSQQTNPLASNTVEHLNSAMRSSSIPYEDLNTSNIAGYLNVDDIPSPILNQIPNLKMQLIATMERIVFDLVSPLYDRCAKITIGTVEQLVLKDFGMDGELKTIKQYAFGMCRNLTAGLCLVTAREIIGVHLNTAVKQTILGEYRHVNTQDKEQVDNFANKIVSSNNEICVAFLQKIVAEKAISELEKKLNSIVISDASKRNQYKPSTQELQVYESFNRNIPGFSIHPLQISSSISGPWNTNVMTNLFHQKSQLATRQFAVASGENIIENPISRMISEIERQMTIINNMARNDIFIRSLRQILDTAYLALQNSDPQLIHRLMRETVSSFMNMYHTQITKDHAPASLEIMERLKEAHMYALRIMQPYEESSGFISVNKQVTIAWSNMEDLQRHGPGKWNGEAFCELLKTHVICLPVMDVFIAKRISENNISALFFILDLLKNFVTGDKREFTVLNEFDLSSTIEAMNQVVQKNQLKLQQKDAKLLNFNLVKINQLMDLGCLDRTVSPIYLYNGISLSREFDDPPTMPERSEIMIRMWMEHYCSNSQRDNNNIQTIINSMTQTQIIHNDETFVRFLRLASVYVVERAHKQLKQDNIIPNSNRSASYTEIDAYAMLVCCLILRSNLNKNEISGKSCLLNKSLGIIAGTLLQEHEVRRDWFHPMPFQRILIMLFNELQTSIEEEDLGDLQQHVLTAFSHTFHVIRPKCAPSFVFSWLELISHRSFISKMLTNSNLEYTHSMYIQLLCDLYSFLRPYLENLHLPRPVQTIYKGAVSLTCLLMHDFPELLINYHALLCTIIPINCIQLRNIILCTTTKKMLPLPDVLKTTHLEQLSQMEDPTGYCMSAGERIKPLSLRNKLDSYLVSRAPVKFLSELVNGLKKDNECQISNINVISPKEISKLINVPEEHIARNSYYFKSTGTMHYDIELMNNVILYLCITAVKVLREKNIPLNINTIAHTAQMDIIQSLVLNLDNEGRFLLLNCMANQLRYPNSHSFYFKNTLLYLFAEQPQESVKEQITRVILERIIVNRPHPWGLLVVMNELFKNPTYRFWDHKFLHCSEEVEKIIESVVKGCRGSIPPQLEEINNSGITAES</sequence>
<keyword evidence="3" id="KW-0805">Transcription regulation</keyword>
<feature type="domain" description="CCR4-Not complex component Not1 C-terminal" evidence="7">
    <location>
        <begin position="1979"/>
        <end position="2369"/>
    </location>
</feature>
<dbReference type="GO" id="GO:0000288">
    <property type="term" value="P:nuclear-transcribed mRNA catabolic process, deadenylation-dependent decay"/>
    <property type="evidence" value="ECO:0007669"/>
    <property type="project" value="TreeGrafter"/>
</dbReference>
<comment type="subcellular location">
    <subcellularLocation>
        <location evidence="1">Nucleus</location>
    </subcellularLocation>
</comment>
<dbReference type="Pfam" id="PF25097">
    <property type="entry name" value="ARM_Cnot1"/>
    <property type="match status" value="1"/>
</dbReference>
<dbReference type="GO" id="GO:0000932">
    <property type="term" value="C:P-body"/>
    <property type="evidence" value="ECO:0007669"/>
    <property type="project" value="TreeGrafter"/>
</dbReference>
<organism evidence="12">
    <name type="scientific">Schmidtea mediterranea</name>
    <name type="common">Freshwater planarian flatworm</name>
    <dbReference type="NCBI Taxonomy" id="79327"/>
    <lineage>
        <taxon>Eukaryota</taxon>
        <taxon>Metazoa</taxon>
        <taxon>Spiralia</taxon>
        <taxon>Lophotrochozoa</taxon>
        <taxon>Platyhelminthes</taxon>
        <taxon>Rhabditophora</taxon>
        <taxon>Seriata</taxon>
        <taxon>Tricladida</taxon>
        <taxon>Continenticola</taxon>
        <taxon>Geoplanoidea</taxon>
        <taxon>Dugesiidae</taxon>
        <taxon>Schmidtea</taxon>
    </lineage>
</organism>
<evidence type="ECO:0000256" key="2">
    <source>
        <dbReference type="ARBA" id="ARBA00022491"/>
    </source>
</evidence>
<evidence type="ECO:0000256" key="5">
    <source>
        <dbReference type="ARBA" id="ARBA00023242"/>
    </source>
</evidence>
<dbReference type="InterPro" id="IPR007196">
    <property type="entry name" value="CCR4-Not_Not1_C"/>
</dbReference>
<reference evidence="12" key="1">
    <citation type="journal article" date="2013" name="PLoS Genet.">
        <title>The CCR4-NOT Complex Mediates Deadenylation and Degradation of Stem Cell mRNAs and Promotes Planarian Stem Cell Differentiation.</title>
        <authorList>
            <person name="Solana J."/>
            <person name="Gamberi C."/>
            <person name="Mihaylova Y."/>
            <person name="Grosswendt S."/>
            <person name="Chen C."/>
            <person name="Lasko P."/>
            <person name="Rajewsky N."/>
            <person name="Aboobaker A.A."/>
        </authorList>
    </citation>
    <scope>NUCLEOTIDE SEQUENCE</scope>
</reference>
<feature type="domain" description="CCR4-NOT transcription complex subunit 1 CAF1-binding" evidence="9">
    <location>
        <begin position="957"/>
        <end position="1182"/>
    </location>
</feature>
<dbReference type="PANTHER" id="PTHR13162">
    <property type="entry name" value="CCR4-NOT TRANSCRIPTION COMPLEX"/>
    <property type="match status" value="1"/>
</dbReference>
<dbReference type="InterPro" id="IPR038535">
    <property type="entry name" value="CNOT1_TTP_bind_sf"/>
</dbReference>
<proteinExistence type="evidence at transcript level"/>
<dbReference type="Gene3D" id="1.25.40.790">
    <property type="match status" value="1"/>
</dbReference>
<dbReference type="InterPro" id="IPR055454">
    <property type="entry name" value="CNOT1-like_NOT1_connector"/>
</dbReference>
<protein>
    <submittedName>
        <fullName evidence="12">Not1</fullName>
    </submittedName>
</protein>
<evidence type="ECO:0000259" key="7">
    <source>
        <dbReference type="Pfam" id="PF04054"/>
    </source>
</evidence>
<keyword evidence="4" id="KW-0804">Transcription</keyword>
<evidence type="ECO:0000259" key="9">
    <source>
        <dbReference type="Pfam" id="PF16415"/>
    </source>
</evidence>
<dbReference type="InterPro" id="IPR040398">
    <property type="entry name" value="Not1"/>
</dbReference>
<keyword evidence="2" id="KW-0678">Repressor</keyword>
<dbReference type="Pfam" id="PF22940">
    <property type="entry name" value="CNOT1_1st"/>
    <property type="match status" value="1"/>
</dbReference>
<dbReference type="PANTHER" id="PTHR13162:SF8">
    <property type="entry name" value="CCR4-NOT TRANSCRIPTION COMPLEX SUBUNIT 1"/>
    <property type="match status" value="1"/>
</dbReference>
<dbReference type="InterPro" id="IPR055104">
    <property type="entry name" value="CNOT1_1st"/>
</dbReference>
<dbReference type="Pfam" id="PF12842">
    <property type="entry name" value="DUF3819"/>
    <property type="match status" value="1"/>
</dbReference>
<dbReference type="InterPro" id="IPR032191">
    <property type="entry name" value="CNOT1_CAF1_bind"/>
</dbReference>
<dbReference type="GO" id="GO:0017148">
    <property type="term" value="P:negative regulation of translation"/>
    <property type="evidence" value="ECO:0007669"/>
    <property type="project" value="InterPro"/>
</dbReference>
<evidence type="ECO:0000259" key="11">
    <source>
        <dbReference type="Pfam" id="PF25097"/>
    </source>
</evidence>
<dbReference type="InterPro" id="IPR024557">
    <property type="entry name" value="CNOT1_dom_4"/>
</dbReference>
<evidence type="ECO:0000313" key="12">
    <source>
        <dbReference type="EMBL" id="AHC00373.1"/>
    </source>
</evidence>
<dbReference type="GO" id="GO:0060090">
    <property type="term" value="F:molecular adaptor activity"/>
    <property type="evidence" value="ECO:0007669"/>
    <property type="project" value="TreeGrafter"/>
</dbReference>
<dbReference type="EMBL" id="KF781122">
    <property type="protein sequence ID" value="AHC00373.1"/>
    <property type="molecule type" value="mRNA"/>
</dbReference>
<evidence type="ECO:0000256" key="6">
    <source>
        <dbReference type="ARBA" id="ARBA00025717"/>
    </source>
</evidence>
<feature type="domain" description="CCR4-NOT transcription complex subunit 1 N-terminal" evidence="10">
    <location>
        <begin position="30"/>
        <end position="223"/>
    </location>
</feature>
<evidence type="ECO:0000256" key="3">
    <source>
        <dbReference type="ARBA" id="ARBA00023015"/>
    </source>
</evidence>
<keyword evidence="5" id="KW-0539">Nucleus</keyword>
<evidence type="ECO:0000259" key="8">
    <source>
        <dbReference type="Pfam" id="PF12842"/>
    </source>
</evidence>
<evidence type="ECO:0000256" key="4">
    <source>
        <dbReference type="ARBA" id="ARBA00023163"/>
    </source>
</evidence>
<name>V5W3Q6_SCHMD</name>
<dbReference type="Gene3D" id="1.25.40.840">
    <property type="entry name" value="CCR4-NOT transcription complex subunit 1 TTP binding domain"/>
    <property type="match status" value="1"/>
</dbReference>
<feature type="domain" description="CCR4-NOT transcription complex subunit 1-like NOT1 connector" evidence="11">
    <location>
        <begin position="1581"/>
        <end position="1776"/>
    </location>
</feature>
<dbReference type="Pfam" id="PF16415">
    <property type="entry name" value="CNOT1_CAF1_bind"/>
    <property type="match status" value="1"/>
</dbReference>
<dbReference type="Gene3D" id="1.25.40.180">
    <property type="match status" value="1"/>
</dbReference>
<comment type="similarity">
    <text evidence="6">Belongs to the CNOT1 family.</text>
</comment>
<evidence type="ECO:0000259" key="10">
    <source>
        <dbReference type="Pfam" id="PF22940"/>
    </source>
</evidence>
<dbReference type="GO" id="GO:0005634">
    <property type="term" value="C:nucleus"/>
    <property type="evidence" value="ECO:0007669"/>
    <property type="project" value="UniProtKB-SubCell"/>
</dbReference>
<dbReference type="GO" id="GO:0030015">
    <property type="term" value="C:CCR4-NOT core complex"/>
    <property type="evidence" value="ECO:0007669"/>
    <property type="project" value="InterPro"/>
</dbReference>
<evidence type="ECO:0000256" key="1">
    <source>
        <dbReference type="ARBA" id="ARBA00004123"/>
    </source>
</evidence>
<feature type="domain" description="CCR4-NOT transcription complex subunit 1" evidence="8">
    <location>
        <begin position="1357"/>
        <end position="1496"/>
    </location>
</feature>
<dbReference type="Gene3D" id="1.25.40.800">
    <property type="match status" value="1"/>
</dbReference>
<accession>V5W3Q6</accession>
<dbReference type="Pfam" id="PF04054">
    <property type="entry name" value="Not1"/>
    <property type="match status" value="1"/>
</dbReference>